<keyword evidence="2" id="KW-0255">Endonuclease</keyword>
<comment type="caution">
    <text evidence="2">The sequence shown here is derived from an EMBL/GenBank/DDBJ whole genome shotgun (WGS) entry which is preliminary data.</text>
</comment>
<evidence type="ECO:0000313" key="2">
    <source>
        <dbReference type="EMBL" id="KAF1302253.1"/>
    </source>
</evidence>
<sequence length="142" mass="16584">MGYEYQLTAEEAKPSKRNDPIIDGRGRKRWPRDSAIAATALQRANYYCEVDYRHATFVSNKTGKPYMEAHHLIPMGQQEDFEYSLDKTANIKCICPNCHRLIHHGRKKERNEVLNVLFSKSKDKMKQVGLEISIEKLFSFYE</sequence>
<accession>A0ABQ6YXF5</accession>
<name>A0ABQ6YXF5_9ENTE</name>
<proteinExistence type="predicted"/>
<reference evidence="2 3" key="1">
    <citation type="submission" date="2016-06" db="EMBL/GenBank/DDBJ databases">
        <title>Four novel species of enterococci isolated from chicken manure.</title>
        <authorList>
            <person name="Van Tyne D."/>
        </authorList>
    </citation>
    <scope>NUCLEOTIDE SEQUENCE [LARGE SCALE GENOMIC DNA]</scope>
    <source>
        <strain evidence="2 3">CU12B</strain>
    </source>
</reference>
<dbReference type="EMBL" id="MAEL01000053">
    <property type="protein sequence ID" value="KAF1302253.1"/>
    <property type="molecule type" value="Genomic_DNA"/>
</dbReference>
<organism evidence="2 3">
    <name type="scientific">Candidatus Enterococcus willemsii</name>
    <dbReference type="NCBI Taxonomy" id="1857215"/>
    <lineage>
        <taxon>Bacteria</taxon>
        <taxon>Bacillati</taxon>
        <taxon>Bacillota</taxon>
        <taxon>Bacilli</taxon>
        <taxon>Lactobacillales</taxon>
        <taxon>Enterococcaceae</taxon>
        <taxon>Enterococcus</taxon>
    </lineage>
</organism>
<evidence type="ECO:0000256" key="1">
    <source>
        <dbReference type="SAM" id="MobiDB-lite"/>
    </source>
</evidence>
<dbReference type="Proteomes" id="UP000782705">
    <property type="component" value="Unassembled WGS sequence"/>
</dbReference>
<keyword evidence="2" id="KW-0540">Nuclease</keyword>
<protein>
    <submittedName>
        <fullName evidence="2">Restriction endonuclease</fullName>
    </submittedName>
</protein>
<feature type="compositionally biased region" description="Basic and acidic residues" evidence="1">
    <location>
        <begin position="10"/>
        <end position="25"/>
    </location>
</feature>
<gene>
    <name evidence="2" type="ORF">BAU17_10765</name>
</gene>
<feature type="region of interest" description="Disordered" evidence="1">
    <location>
        <begin position="1"/>
        <end position="27"/>
    </location>
</feature>
<keyword evidence="2" id="KW-0378">Hydrolase</keyword>
<evidence type="ECO:0000313" key="3">
    <source>
        <dbReference type="Proteomes" id="UP000782705"/>
    </source>
</evidence>
<dbReference type="GO" id="GO:0004519">
    <property type="term" value="F:endonuclease activity"/>
    <property type="evidence" value="ECO:0007669"/>
    <property type="project" value="UniProtKB-KW"/>
</dbReference>
<keyword evidence="3" id="KW-1185">Reference proteome</keyword>